<dbReference type="Gene3D" id="1.10.260.40">
    <property type="entry name" value="lambda repressor-like DNA-binding domains"/>
    <property type="match status" value="1"/>
</dbReference>
<reference evidence="1" key="1">
    <citation type="submission" date="2016-08" db="EMBL/GenBank/DDBJ databases">
        <title>Complete Genome Seqeunce of Paenibacillus sp. BIHB 4019 from tea rhizoplane.</title>
        <authorList>
            <person name="Thakur R."/>
            <person name="Swarnkar M.K."/>
            <person name="Gulati A."/>
        </authorList>
    </citation>
    <scope>NUCLEOTIDE SEQUENCE [LARGE SCALE GENOMIC DNA]</scope>
    <source>
        <strain evidence="1">BIHB4019</strain>
    </source>
</reference>
<dbReference type="InterPro" id="IPR010982">
    <property type="entry name" value="Lambda_DNA-bd_dom_sf"/>
</dbReference>
<protein>
    <recommendedName>
        <fullName evidence="2">HTH cro/C1-type domain-containing protein</fullName>
    </recommendedName>
</protein>
<evidence type="ECO:0008006" key="2">
    <source>
        <dbReference type="Google" id="ProtNLM"/>
    </source>
</evidence>
<accession>A0A1B2DHV7</accession>
<dbReference type="GO" id="GO:0003677">
    <property type="term" value="F:DNA binding"/>
    <property type="evidence" value="ECO:0007669"/>
    <property type="project" value="InterPro"/>
</dbReference>
<proteinExistence type="predicted"/>
<name>A0A1B2DHV7_9BACL</name>
<organism evidence="1">
    <name type="scientific">Paenibacillus sp. BIHB 4019</name>
    <dbReference type="NCBI Taxonomy" id="1870819"/>
    <lineage>
        <taxon>Bacteria</taxon>
        <taxon>Bacillati</taxon>
        <taxon>Bacillota</taxon>
        <taxon>Bacilli</taxon>
        <taxon>Bacillales</taxon>
        <taxon>Paenibacillaceae</taxon>
        <taxon>Paenibacillus</taxon>
    </lineage>
</organism>
<gene>
    <name evidence="1" type="ORF">BBD42_12940</name>
</gene>
<dbReference type="RefSeq" id="WP_099518485.1">
    <property type="nucleotide sequence ID" value="NZ_CP016808.1"/>
</dbReference>
<dbReference type="SUPFAM" id="SSF47413">
    <property type="entry name" value="lambda repressor-like DNA-binding domains"/>
    <property type="match status" value="1"/>
</dbReference>
<sequence length="73" mass="8694">MDVYPVRCRIPDLLLRIGKDQQWLADQSGKSKTQISDYCTMRKVMNFRTAVLLSHYLKCKVDDIYVWNIQQQK</sequence>
<dbReference type="EMBL" id="CP016808">
    <property type="protein sequence ID" value="ANY67276.1"/>
    <property type="molecule type" value="Genomic_DNA"/>
</dbReference>
<dbReference type="AlphaFoldDB" id="A0A1B2DHV7"/>
<evidence type="ECO:0000313" key="1">
    <source>
        <dbReference type="EMBL" id="ANY67276.1"/>
    </source>
</evidence>